<dbReference type="Proteomes" id="UP001055102">
    <property type="component" value="Unassembled WGS sequence"/>
</dbReference>
<evidence type="ECO:0008006" key="3">
    <source>
        <dbReference type="Google" id="ProtNLM"/>
    </source>
</evidence>
<dbReference type="EMBL" id="BPQR01000049">
    <property type="protein sequence ID" value="GJE07590.1"/>
    <property type="molecule type" value="Genomic_DNA"/>
</dbReference>
<dbReference type="InterPro" id="IPR052748">
    <property type="entry name" value="ISR_Activator"/>
</dbReference>
<dbReference type="InterPro" id="IPR011990">
    <property type="entry name" value="TPR-like_helical_dom_sf"/>
</dbReference>
<sequence>MRIAGRAMAMVLGLLAGLFGGGARADIASGIRAYDRGDYPAALRAFEAGAVKGDPQALYNLGVAYAEGRAVPRDEGRALSYYRQGAERGSVLAAFNLAQAYRKGQGVAPDLAKAVRWYRFAAERGHYKAGNELGILYTEGRGVPHDPVEGFAWIYPATHASIMDEAAMTNAMQAASRLDRQQIAEAQARGQAYFKRYTAPHRRVVETLRRGGR</sequence>
<dbReference type="InterPro" id="IPR006597">
    <property type="entry name" value="Sel1-like"/>
</dbReference>
<dbReference type="SMART" id="SM00671">
    <property type="entry name" value="SEL1"/>
    <property type="match status" value="2"/>
</dbReference>
<dbReference type="Gene3D" id="1.25.40.10">
    <property type="entry name" value="Tetratricopeptide repeat domain"/>
    <property type="match status" value="1"/>
</dbReference>
<organism evidence="1 2">
    <name type="scientific">Methylobacterium jeotgali</name>
    <dbReference type="NCBI Taxonomy" id="381630"/>
    <lineage>
        <taxon>Bacteria</taxon>
        <taxon>Pseudomonadati</taxon>
        <taxon>Pseudomonadota</taxon>
        <taxon>Alphaproteobacteria</taxon>
        <taxon>Hyphomicrobiales</taxon>
        <taxon>Methylobacteriaceae</taxon>
        <taxon>Methylobacterium</taxon>
    </lineage>
</organism>
<evidence type="ECO:0000313" key="1">
    <source>
        <dbReference type="EMBL" id="GJE07590.1"/>
    </source>
</evidence>
<reference evidence="1" key="1">
    <citation type="journal article" date="2021" name="Front. Microbiol.">
        <title>Comprehensive Comparative Genomics and Phenotyping of Methylobacterium Species.</title>
        <authorList>
            <person name="Alessa O."/>
            <person name="Ogura Y."/>
            <person name="Fujitani Y."/>
            <person name="Takami H."/>
            <person name="Hayashi T."/>
            <person name="Sahin N."/>
            <person name="Tani A."/>
        </authorList>
    </citation>
    <scope>NUCLEOTIDE SEQUENCE</scope>
    <source>
        <strain evidence="1">LMG 23639</strain>
    </source>
</reference>
<evidence type="ECO:0000313" key="2">
    <source>
        <dbReference type="Proteomes" id="UP001055102"/>
    </source>
</evidence>
<dbReference type="Pfam" id="PF08238">
    <property type="entry name" value="Sel1"/>
    <property type="match status" value="3"/>
</dbReference>
<reference evidence="1" key="2">
    <citation type="submission" date="2021-08" db="EMBL/GenBank/DDBJ databases">
        <authorList>
            <person name="Tani A."/>
            <person name="Ola A."/>
            <person name="Ogura Y."/>
            <person name="Katsura K."/>
            <person name="Hayashi T."/>
        </authorList>
    </citation>
    <scope>NUCLEOTIDE SEQUENCE</scope>
    <source>
        <strain evidence="1">LMG 23639</strain>
    </source>
</reference>
<protein>
    <recommendedName>
        <fullName evidence="3">Sel1 repeat family protein</fullName>
    </recommendedName>
</protein>
<name>A0ABQ4SWK1_9HYPH</name>
<dbReference type="SUPFAM" id="SSF81901">
    <property type="entry name" value="HCP-like"/>
    <property type="match status" value="1"/>
</dbReference>
<accession>A0ABQ4SWK1</accession>
<dbReference type="PANTHER" id="PTHR45011:SF1">
    <property type="entry name" value="DAP3-BINDING CELL DEATH ENHANCER 1"/>
    <property type="match status" value="1"/>
</dbReference>
<dbReference type="PANTHER" id="PTHR45011">
    <property type="entry name" value="DAP3-BINDING CELL DEATH ENHANCER 1"/>
    <property type="match status" value="1"/>
</dbReference>
<proteinExistence type="predicted"/>
<keyword evidence="2" id="KW-1185">Reference proteome</keyword>
<gene>
    <name evidence="1" type="ORF">AOPFMNJM_2919</name>
</gene>
<comment type="caution">
    <text evidence="1">The sequence shown here is derived from an EMBL/GenBank/DDBJ whole genome shotgun (WGS) entry which is preliminary data.</text>
</comment>
<dbReference type="RefSeq" id="WP_238276847.1">
    <property type="nucleotide sequence ID" value="NZ_BPQR01000049.1"/>
</dbReference>